<dbReference type="EMBL" id="MTYJ01000004">
    <property type="protein sequence ID" value="OQV25053.1"/>
    <property type="molecule type" value="Genomic_DNA"/>
</dbReference>
<feature type="region of interest" description="Disordered" evidence="1">
    <location>
        <begin position="1"/>
        <end position="189"/>
    </location>
</feature>
<proteinExistence type="predicted"/>
<feature type="compositionally biased region" description="Polar residues" evidence="1">
    <location>
        <begin position="73"/>
        <end position="82"/>
    </location>
</feature>
<feature type="compositionally biased region" description="Basic and acidic residues" evidence="1">
    <location>
        <begin position="52"/>
        <end position="72"/>
    </location>
</feature>
<feature type="compositionally biased region" description="Basic and acidic residues" evidence="1">
    <location>
        <begin position="449"/>
        <end position="475"/>
    </location>
</feature>
<organism evidence="2 3">
    <name type="scientific">Hypsibius exemplaris</name>
    <name type="common">Freshwater tardigrade</name>
    <dbReference type="NCBI Taxonomy" id="2072580"/>
    <lineage>
        <taxon>Eukaryota</taxon>
        <taxon>Metazoa</taxon>
        <taxon>Ecdysozoa</taxon>
        <taxon>Tardigrada</taxon>
        <taxon>Eutardigrada</taxon>
        <taxon>Parachela</taxon>
        <taxon>Hypsibioidea</taxon>
        <taxon>Hypsibiidae</taxon>
        <taxon>Hypsibius</taxon>
    </lineage>
</organism>
<feature type="compositionally biased region" description="Basic and acidic residues" evidence="1">
    <location>
        <begin position="355"/>
        <end position="369"/>
    </location>
</feature>
<feature type="compositionally biased region" description="Basic and acidic residues" evidence="1">
    <location>
        <begin position="151"/>
        <end position="174"/>
    </location>
</feature>
<gene>
    <name evidence="2" type="ORF">BV898_01263</name>
</gene>
<feature type="compositionally biased region" description="Basic residues" evidence="1">
    <location>
        <begin position="388"/>
        <end position="397"/>
    </location>
</feature>
<keyword evidence="3" id="KW-1185">Reference proteome</keyword>
<dbReference type="Proteomes" id="UP000192578">
    <property type="component" value="Unassembled WGS sequence"/>
</dbReference>
<comment type="caution">
    <text evidence="2">The sequence shown here is derived from an EMBL/GenBank/DDBJ whole genome shotgun (WGS) entry which is preliminary data.</text>
</comment>
<feature type="region of interest" description="Disordered" evidence="1">
    <location>
        <begin position="355"/>
        <end position="407"/>
    </location>
</feature>
<evidence type="ECO:0000256" key="1">
    <source>
        <dbReference type="SAM" id="MobiDB-lite"/>
    </source>
</evidence>
<sequence>MEKKSPNNVPYYEQLRPLPFMASKPRPESTPLPQASSPAGNLVQVRMGTETFKPDGDKGEIIGRMVRADPSKSRSAPPSQLLPSPGDIPSREEHQLLMANVEAEKTANEKQQLLAQEELANRESTVPAPPPPLPPGAGSIPIVEEDSALTCEREKKAANGKQLREKMELPKREPAALVQRPKHPPHPPYLTAEMIRERQEAAAKLQQLLYHEIKKLSPVPRTHSPSPEAVTQEEICDRMFARNTVRDIPWYDLPGGEGRASFMAREREKVERVSEELWQRSQPPRPPSPPAHLWRTLEEKYAVIRERETVEWKQYNREKEECRMQGIAPPPHPRRYVRTLEEERALLRERQLAKKVKDGDEVDVEERQSRQRKVLGNTVNAWKEAMSKQKRRPKSPRAAHSSMSSSTQHGLGYLMRLQPPAVSDDGYVYPEWEHQDGARSISKAPPVEGVRESKSANQEEAKMEPGADGVVHDPGKIFNSKVSRWVRAENWPTVASAAREETEKTTAAAITKAAEDGAQRIKKWPDELIEVPSLQSGTAVDSSGGPIRPPEWKPPTCFDELGDQKTCWRPNRAGISEGFKERLRNRYPWMRPGEVRYAAEKIADQEAADKL</sequence>
<accession>A0A1W0XC28</accession>
<evidence type="ECO:0000313" key="2">
    <source>
        <dbReference type="EMBL" id="OQV25053.1"/>
    </source>
</evidence>
<feature type="region of interest" description="Disordered" evidence="1">
    <location>
        <begin position="533"/>
        <end position="554"/>
    </location>
</feature>
<feature type="region of interest" description="Disordered" evidence="1">
    <location>
        <begin position="436"/>
        <end position="475"/>
    </location>
</feature>
<dbReference type="AlphaFoldDB" id="A0A1W0XC28"/>
<protein>
    <submittedName>
        <fullName evidence="2">Uncharacterized protein</fullName>
    </submittedName>
</protein>
<reference evidence="3" key="1">
    <citation type="submission" date="2017-01" db="EMBL/GenBank/DDBJ databases">
        <title>Comparative genomics of anhydrobiosis in the tardigrade Hypsibius dujardini.</title>
        <authorList>
            <person name="Yoshida Y."/>
            <person name="Koutsovoulos G."/>
            <person name="Laetsch D."/>
            <person name="Stevens L."/>
            <person name="Kumar S."/>
            <person name="Horikawa D."/>
            <person name="Ishino K."/>
            <person name="Komine S."/>
            <person name="Tomita M."/>
            <person name="Blaxter M."/>
            <person name="Arakawa K."/>
        </authorList>
    </citation>
    <scope>NUCLEOTIDE SEQUENCE [LARGE SCALE GENOMIC DNA]</scope>
    <source>
        <strain evidence="3">Z151</strain>
    </source>
</reference>
<evidence type="ECO:0000313" key="3">
    <source>
        <dbReference type="Proteomes" id="UP000192578"/>
    </source>
</evidence>
<name>A0A1W0XC28_HYPEX</name>